<dbReference type="Proteomes" id="UP000252254">
    <property type="component" value="Unassembled WGS sequence"/>
</dbReference>
<dbReference type="InterPro" id="IPR037523">
    <property type="entry name" value="VOC_core"/>
</dbReference>
<dbReference type="SUPFAM" id="SSF54593">
    <property type="entry name" value="Glyoxalase/Bleomycin resistance protein/Dihydroxybiphenyl dioxygenase"/>
    <property type="match status" value="1"/>
</dbReference>
<reference evidence="2 3" key="1">
    <citation type="submission" date="2018-06" db="EMBL/GenBank/DDBJ databases">
        <title>Genomic Encyclopedia of Type Strains, Phase IV (KMG-IV): sequencing the most valuable type-strain genomes for metagenomic binning, comparative biology and taxonomic classification.</title>
        <authorList>
            <person name="Goeker M."/>
        </authorList>
    </citation>
    <scope>NUCLEOTIDE SEQUENCE [LARGE SCALE GENOMIC DNA]</scope>
    <source>
        <strain evidence="2 3">DSM 15140</strain>
    </source>
</reference>
<dbReference type="Pfam" id="PF00903">
    <property type="entry name" value="Glyoxalase"/>
    <property type="match status" value="1"/>
</dbReference>
<dbReference type="InterPro" id="IPR004360">
    <property type="entry name" value="Glyas_Fos-R_dOase_dom"/>
</dbReference>
<keyword evidence="3" id="KW-1185">Reference proteome</keyword>
<dbReference type="GO" id="GO:0051213">
    <property type="term" value="F:dioxygenase activity"/>
    <property type="evidence" value="ECO:0007669"/>
    <property type="project" value="UniProtKB-KW"/>
</dbReference>
<name>A0A366ED79_9BACI</name>
<dbReference type="PANTHER" id="PTHR36437:SF2">
    <property type="entry name" value="GLYOXALASE_BLEOMYCIN RESISTANCE PROTEIN_DIOXYGENASE"/>
    <property type="match status" value="1"/>
</dbReference>
<gene>
    <name evidence="2" type="ORF">DES48_10228</name>
</gene>
<accession>A0A366ED79</accession>
<evidence type="ECO:0000313" key="3">
    <source>
        <dbReference type="Proteomes" id="UP000252254"/>
    </source>
</evidence>
<dbReference type="STRING" id="200904.GCA_900168775_00305"/>
<dbReference type="OrthoDB" id="2184229at2"/>
<evidence type="ECO:0000259" key="1">
    <source>
        <dbReference type="PROSITE" id="PS51819"/>
    </source>
</evidence>
<sequence>MFERIDTVCLTVHNVEEASDWYQALGFNLAFKGQGHHVFTIGNSPTPLTIAEGNISSPANTTHPIFFTKDIKDTYEKLKEKGVEVSELEYIGDVTFFDFYDPDKNKLQVCHFE</sequence>
<organism evidence="2 3">
    <name type="scientific">Paraliobacillus ryukyuensis</name>
    <dbReference type="NCBI Taxonomy" id="200904"/>
    <lineage>
        <taxon>Bacteria</taxon>
        <taxon>Bacillati</taxon>
        <taxon>Bacillota</taxon>
        <taxon>Bacilli</taxon>
        <taxon>Bacillales</taxon>
        <taxon>Bacillaceae</taxon>
        <taxon>Paraliobacillus</taxon>
    </lineage>
</organism>
<dbReference type="InterPro" id="IPR029068">
    <property type="entry name" value="Glyas_Bleomycin-R_OHBP_Dase"/>
</dbReference>
<proteinExistence type="predicted"/>
<dbReference type="Gene3D" id="3.10.180.10">
    <property type="entry name" value="2,3-Dihydroxybiphenyl 1,2-Dioxygenase, domain 1"/>
    <property type="match status" value="1"/>
</dbReference>
<evidence type="ECO:0000313" key="2">
    <source>
        <dbReference type="EMBL" id="RBP00268.1"/>
    </source>
</evidence>
<dbReference type="RefSeq" id="WP_113866891.1">
    <property type="nucleotide sequence ID" value="NZ_BAABQN010000002.1"/>
</dbReference>
<dbReference type="AlphaFoldDB" id="A0A366ED79"/>
<comment type="caution">
    <text evidence="2">The sequence shown here is derived from an EMBL/GenBank/DDBJ whole genome shotgun (WGS) entry which is preliminary data.</text>
</comment>
<dbReference type="PROSITE" id="PS51819">
    <property type="entry name" value="VOC"/>
    <property type="match status" value="1"/>
</dbReference>
<feature type="domain" description="VOC" evidence="1">
    <location>
        <begin position="4"/>
        <end position="112"/>
    </location>
</feature>
<dbReference type="PANTHER" id="PTHR36437">
    <property type="entry name" value="GLYOXALASE/BLEOMYCIN RESISTANCE PROTEIN/DIOXYGENASE"/>
    <property type="match status" value="1"/>
</dbReference>
<protein>
    <submittedName>
        <fullName evidence="2">Glyoxalase/bleomycin resistance protein/dioxygenase superfamily protein</fullName>
    </submittedName>
</protein>
<keyword evidence="2" id="KW-0223">Dioxygenase</keyword>
<keyword evidence="2" id="KW-0560">Oxidoreductase</keyword>
<dbReference type="EMBL" id="QNRI01000002">
    <property type="protein sequence ID" value="RBP00268.1"/>
    <property type="molecule type" value="Genomic_DNA"/>
</dbReference>